<protein>
    <submittedName>
        <fullName evidence="1">Uncharacterized protein</fullName>
    </submittedName>
</protein>
<evidence type="ECO:0000313" key="1">
    <source>
        <dbReference type="EMBL" id="RDH82701.1"/>
    </source>
</evidence>
<dbReference type="Proteomes" id="UP000254266">
    <property type="component" value="Unassembled WGS sequence"/>
</dbReference>
<keyword evidence="2" id="KW-1185">Reference proteome</keyword>
<comment type="caution">
    <text evidence="1">The sequence shown here is derived from an EMBL/GenBank/DDBJ whole genome shotgun (WGS) entry which is preliminary data.</text>
</comment>
<dbReference type="AlphaFoldDB" id="A0A370DCU4"/>
<dbReference type="EMBL" id="QFXC01000011">
    <property type="protein sequence ID" value="RDH82701.1"/>
    <property type="molecule type" value="Genomic_DNA"/>
</dbReference>
<organism evidence="1 2">
    <name type="scientific">endosymbiont of Galathealinum brachiosum</name>
    <dbReference type="NCBI Taxonomy" id="2200906"/>
    <lineage>
        <taxon>Bacteria</taxon>
        <taxon>Pseudomonadati</taxon>
        <taxon>Pseudomonadota</taxon>
        <taxon>Gammaproteobacteria</taxon>
        <taxon>sulfur-oxidizing symbionts</taxon>
    </lineage>
</organism>
<reference evidence="1 2" key="1">
    <citation type="journal article" date="2018" name="ISME J.">
        <title>Endosymbiont genomes yield clues of tubeworm success.</title>
        <authorList>
            <person name="Li Y."/>
            <person name="Liles M.R."/>
            <person name="Halanych K.M."/>
        </authorList>
    </citation>
    <scope>NUCLEOTIDE SEQUENCE [LARGE SCALE GENOMIC DNA]</scope>
    <source>
        <strain evidence="1">A1464</strain>
    </source>
</reference>
<sequence>MNNKLKLPLPKDKKLEVFFRVESGCLGPQGEEHVNDFCTSAQKEVDVIDADFVHWNIIPRHDKKLPEMEYKLNNKKLTHDKAAKYLSFFDKNLDEFEGHLHDKLALLIDEYLGH</sequence>
<evidence type="ECO:0000313" key="2">
    <source>
        <dbReference type="Proteomes" id="UP000254266"/>
    </source>
</evidence>
<gene>
    <name evidence="1" type="ORF">DIZ80_10500</name>
</gene>
<proteinExistence type="predicted"/>
<name>A0A370DCU4_9GAMM</name>
<accession>A0A370DCU4</accession>